<dbReference type="EMBL" id="CAJHIT010000009">
    <property type="protein sequence ID" value="CAD6504507.1"/>
    <property type="molecule type" value="Genomic_DNA"/>
</dbReference>
<accession>A0A9W4D619</accession>
<protein>
    <submittedName>
        <fullName evidence="2">BgTH12-00017</fullName>
    </submittedName>
</protein>
<dbReference type="AlphaFoldDB" id="A0A9W4D619"/>
<reference evidence="2" key="1">
    <citation type="submission" date="2020-10" db="EMBL/GenBank/DDBJ databases">
        <authorList>
            <person name="Muller C M."/>
        </authorList>
    </citation>
    <scope>NUCLEOTIDE SEQUENCE</scope>
    <source>
        <strain evidence="2">THUN-12</strain>
    </source>
</reference>
<dbReference type="Proteomes" id="UP000683417">
    <property type="component" value="Unassembled WGS sequence"/>
</dbReference>
<comment type="caution">
    <text evidence="2">The sequence shown here is derived from an EMBL/GenBank/DDBJ whole genome shotgun (WGS) entry which is preliminary data.</text>
</comment>
<evidence type="ECO:0000313" key="2">
    <source>
        <dbReference type="EMBL" id="CAD6504507.1"/>
    </source>
</evidence>
<feature type="signal peptide" evidence="1">
    <location>
        <begin position="1"/>
        <end position="21"/>
    </location>
</feature>
<name>A0A9W4D619_BLUGR</name>
<gene>
    <name evidence="2" type="ORF">BGTH12_LOCUS5865</name>
</gene>
<proteinExistence type="predicted"/>
<feature type="chain" id="PRO_5040788808" evidence="1">
    <location>
        <begin position="22"/>
        <end position="118"/>
    </location>
</feature>
<keyword evidence="1" id="KW-0732">Signal</keyword>
<organism evidence="2 3">
    <name type="scientific">Blumeria graminis f. sp. triticale</name>
    <dbReference type="NCBI Taxonomy" id="1689686"/>
    <lineage>
        <taxon>Eukaryota</taxon>
        <taxon>Fungi</taxon>
        <taxon>Dikarya</taxon>
        <taxon>Ascomycota</taxon>
        <taxon>Pezizomycotina</taxon>
        <taxon>Leotiomycetes</taxon>
        <taxon>Erysiphales</taxon>
        <taxon>Erysiphaceae</taxon>
        <taxon>Blumeria</taxon>
    </lineage>
</organism>
<evidence type="ECO:0000256" key="1">
    <source>
        <dbReference type="SAM" id="SignalP"/>
    </source>
</evidence>
<sequence>MKTFVPKIAIVLFSLVVPALADGWTCAGRNVKGDDVRAQARHWVGLSDTRFSEFEIKGGVQLCYIEIGEGAQTTKEFTGFRAYLDEPGAVYNVRYYDYNDRQWKLCTHYDRDAGANYR</sequence>
<evidence type="ECO:0000313" key="3">
    <source>
        <dbReference type="Proteomes" id="UP000683417"/>
    </source>
</evidence>